<dbReference type="PANTHER" id="PTHR38108">
    <property type="entry name" value="UPF0319 PROTEIN YCCT"/>
    <property type="match status" value="1"/>
</dbReference>
<dbReference type="EMBL" id="JAKNBA010000004">
    <property type="protein sequence ID" value="MDE1241367.1"/>
    <property type="molecule type" value="Genomic_DNA"/>
</dbReference>
<organism evidence="4 5">
    <name type="scientific">Vibrio aestuarianus</name>
    <dbReference type="NCBI Taxonomy" id="28171"/>
    <lineage>
        <taxon>Bacteria</taxon>
        <taxon>Pseudomonadati</taxon>
        <taxon>Pseudomonadota</taxon>
        <taxon>Gammaproteobacteria</taxon>
        <taxon>Vibrionales</taxon>
        <taxon>Vibrionaceae</taxon>
        <taxon>Vibrio</taxon>
    </lineage>
</organism>
<dbReference type="PANTHER" id="PTHR38108:SF1">
    <property type="entry name" value="UPF0319 PROTEIN YCCT"/>
    <property type="match status" value="1"/>
</dbReference>
<dbReference type="RefSeq" id="WP_168524358.1">
    <property type="nucleotide sequence ID" value="NZ_CALYLA010000025.1"/>
</dbReference>
<feature type="signal peptide" evidence="3">
    <location>
        <begin position="1"/>
        <end position="21"/>
    </location>
</feature>
<keyword evidence="2 3" id="KW-0732">Signal</keyword>
<evidence type="ECO:0000313" key="4">
    <source>
        <dbReference type="EMBL" id="MDE1241367.1"/>
    </source>
</evidence>
<comment type="caution">
    <text evidence="4">The sequence shown here is derived from an EMBL/GenBank/DDBJ whole genome shotgun (WGS) entry which is preliminary data.</text>
</comment>
<comment type="similarity">
    <text evidence="1 3">Belongs to the UPF0319 family.</text>
</comment>
<name>A0A9X4ETT1_9VIBR</name>
<dbReference type="NCBIfam" id="NF003383">
    <property type="entry name" value="PRK04517.1"/>
    <property type="match status" value="1"/>
</dbReference>
<accession>A0A9X4ETT1</accession>
<dbReference type="HAMAP" id="MF_00789">
    <property type="entry name" value="UPF0319"/>
    <property type="match status" value="1"/>
</dbReference>
<dbReference type="Pfam" id="PF09829">
    <property type="entry name" value="DUF2057"/>
    <property type="match status" value="1"/>
</dbReference>
<sequence length="209" mass="23436" precursor="true">MNVIKPLSCALAILFSASALATVTLEIPDTINLLVVNGKKPDTAGSIFSSTKSVELADGEQQIVFQYEPYFSQGNDRIIVESDVVIAKFTAKDAQLSFDMPQYRDANRAQKGIQSMQWSLVDKNGQAVEIKQDRLLKDGFQFNRDYFREADDYNRTGGIAAVGITNVTMLQNEITQSKNAQNAAEEMLHFWYDKADEETKARFKAYVNQ</sequence>
<evidence type="ECO:0000256" key="1">
    <source>
        <dbReference type="ARBA" id="ARBA00008490"/>
    </source>
</evidence>
<evidence type="ECO:0000256" key="3">
    <source>
        <dbReference type="HAMAP-Rule" id="MF_00789"/>
    </source>
</evidence>
<evidence type="ECO:0000256" key="2">
    <source>
        <dbReference type="ARBA" id="ARBA00022729"/>
    </source>
</evidence>
<reference evidence="4" key="1">
    <citation type="submission" date="2022-02" db="EMBL/GenBank/DDBJ databases">
        <title>Emergence and expansion in Europe of a Vibrio aestuarianus clonal complex pathogenic for oysters.</title>
        <authorList>
            <person name="Mesnil A."/>
            <person name="Travers M.-A."/>
        </authorList>
    </citation>
    <scope>NUCLEOTIDE SEQUENCE</scope>
    <source>
        <strain evidence="4">19_064_11T1</strain>
    </source>
</reference>
<dbReference type="Proteomes" id="UP001140979">
    <property type="component" value="Unassembled WGS sequence"/>
</dbReference>
<protein>
    <recommendedName>
        <fullName evidence="3">UPF0319 protein L9W94_04225</fullName>
    </recommendedName>
</protein>
<feature type="chain" id="PRO_5041026333" description="UPF0319 protein L9W94_04225" evidence="3">
    <location>
        <begin position="22"/>
        <end position="209"/>
    </location>
</feature>
<gene>
    <name evidence="4" type="ORF">L9W94_04225</name>
</gene>
<dbReference type="InterPro" id="IPR018635">
    <property type="entry name" value="UPF0319"/>
</dbReference>
<evidence type="ECO:0000313" key="5">
    <source>
        <dbReference type="Proteomes" id="UP001140979"/>
    </source>
</evidence>
<proteinExistence type="inferred from homology"/>
<dbReference type="AlphaFoldDB" id="A0A9X4ETT1"/>